<sequence length="416" mass="45873">MVDADGFPHLLPKPSDPLLNDHSPPQASRHDATPEILPIPATPPLPSFSQRPQSTRSSSDTVVNSVDVARHLPTPSLSPPIQQRQPAIESMQIGTPSPSRAQPLSLFALHKQKHGSSRQHTGSPSHPSSGLDLGPRGPAGTKCRPSSVDHAATGDAQMDSNDELCLSREEHKSVAKNHQHSARQNDVSSPAPADSRAMSIDAVESPVRRESSQLPELSFSVVDSLAVSKCLEEPIWTEAEIERLQIDAIEWLRNYIRVFDTDRSDLASAYSQQALFSLRQFSYLSSPPELPSRPVPVHMGTAGVLTALLDLPDSFAFNVRDAVPQVNYDVVILFDVFVYAQAHVPGVMLTCYVDPARCPSVDEARGWRWVCEMQFVLRPNSWSEEDSSTGGLWRLIAVSHQMTLRKIPLTMDWKWI</sequence>
<dbReference type="RefSeq" id="XP_007401417.1">
    <property type="nucleotide sequence ID" value="XM_007401355.1"/>
</dbReference>
<evidence type="ECO:0000313" key="2">
    <source>
        <dbReference type="EMBL" id="EKM50230.1"/>
    </source>
</evidence>
<gene>
    <name evidence="2" type="ORF">PHACADRAFT_178840</name>
</gene>
<dbReference type="Proteomes" id="UP000008370">
    <property type="component" value="Unassembled WGS sequence"/>
</dbReference>
<keyword evidence="3" id="KW-1185">Reference proteome</keyword>
<dbReference type="EMBL" id="JH930479">
    <property type="protein sequence ID" value="EKM50230.1"/>
    <property type="molecule type" value="Genomic_DNA"/>
</dbReference>
<feature type="compositionally biased region" description="Low complexity" evidence="1">
    <location>
        <begin position="54"/>
        <end position="67"/>
    </location>
</feature>
<feature type="compositionally biased region" description="Polar residues" evidence="1">
    <location>
        <begin position="118"/>
        <end position="128"/>
    </location>
</feature>
<name>K5VTV8_PHACS</name>
<dbReference type="InParanoid" id="K5VTV8"/>
<feature type="region of interest" description="Disordered" evidence="1">
    <location>
        <begin position="169"/>
        <end position="198"/>
    </location>
</feature>
<protein>
    <recommendedName>
        <fullName evidence="4">NTF2 domain-containing protein</fullName>
    </recommendedName>
</protein>
<dbReference type="Gene3D" id="3.10.450.50">
    <property type="match status" value="1"/>
</dbReference>
<feature type="region of interest" description="Disordered" evidence="1">
    <location>
        <begin position="1"/>
        <end position="157"/>
    </location>
</feature>
<organism evidence="2 3">
    <name type="scientific">Phanerochaete carnosa (strain HHB-10118-sp)</name>
    <name type="common">White-rot fungus</name>
    <name type="synonym">Peniophora carnosa</name>
    <dbReference type="NCBI Taxonomy" id="650164"/>
    <lineage>
        <taxon>Eukaryota</taxon>
        <taxon>Fungi</taxon>
        <taxon>Dikarya</taxon>
        <taxon>Basidiomycota</taxon>
        <taxon>Agaricomycotina</taxon>
        <taxon>Agaricomycetes</taxon>
        <taxon>Polyporales</taxon>
        <taxon>Phanerochaetaceae</taxon>
        <taxon>Phanerochaete</taxon>
    </lineage>
</organism>
<dbReference type="OrthoDB" id="3265156at2759"/>
<dbReference type="SUPFAM" id="SSF54427">
    <property type="entry name" value="NTF2-like"/>
    <property type="match status" value="1"/>
</dbReference>
<evidence type="ECO:0008006" key="4">
    <source>
        <dbReference type="Google" id="ProtNLM"/>
    </source>
</evidence>
<dbReference type="HOGENOM" id="CLU_660742_0_0_1"/>
<feature type="compositionally biased region" description="Polar residues" evidence="1">
    <location>
        <begin position="92"/>
        <end position="102"/>
    </location>
</feature>
<accession>K5VTV8</accession>
<dbReference type="AlphaFoldDB" id="K5VTV8"/>
<proteinExistence type="predicted"/>
<evidence type="ECO:0000256" key="1">
    <source>
        <dbReference type="SAM" id="MobiDB-lite"/>
    </source>
</evidence>
<dbReference type="GeneID" id="18909872"/>
<dbReference type="InterPro" id="IPR032710">
    <property type="entry name" value="NTF2-like_dom_sf"/>
</dbReference>
<reference evidence="2 3" key="1">
    <citation type="journal article" date="2012" name="BMC Genomics">
        <title>Comparative genomics of the white-rot fungi, Phanerochaete carnosa and P. chrysosporium, to elucidate the genetic basis of the distinct wood types they colonize.</title>
        <authorList>
            <person name="Suzuki H."/>
            <person name="MacDonald J."/>
            <person name="Syed K."/>
            <person name="Salamov A."/>
            <person name="Hori C."/>
            <person name="Aerts A."/>
            <person name="Henrissat B."/>
            <person name="Wiebenga A."/>
            <person name="vanKuyk P.A."/>
            <person name="Barry K."/>
            <person name="Lindquist E."/>
            <person name="LaButti K."/>
            <person name="Lapidus A."/>
            <person name="Lucas S."/>
            <person name="Coutinho P."/>
            <person name="Gong Y."/>
            <person name="Samejima M."/>
            <person name="Mahadevan R."/>
            <person name="Abou-Zaid M."/>
            <person name="de Vries R.P."/>
            <person name="Igarashi K."/>
            <person name="Yadav J.S."/>
            <person name="Grigoriev I.V."/>
            <person name="Master E.R."/>
        </authorList>
    </citation>
    <scope>NUCLEOTIDE SEQUENCE [LARGE SCALE GENOMIC DNA]</scope>
    <source>
        <strain evidence="2 3">HHB-10118-sp</strain>
    </source>
</reference>
<dbReference type="KEGG" id="pco:PHACADRAFT_178840"/>
<evidence type="ECO:0000313" key="3">
    <source>
        <dbReference type="Proteomes" id="UP000008370"/>
    </source>
</evidence>